<dbReference type="RefSeq" id="WP_033640357.1">
    <property type="nucleotide sequence ID" value="NZ_AP021873.1"/>
</dbReference>
<feature type="transmembrane region" description="Helical" evidence="4">
    <location>
        <begin position="219"/>
        <end position="239"/>
    </location>
</feature>
<dbReference type="CDD" id="cd17370">
    <property type="entry name" value="MFS_MJ1317_like"/>
    <property type="match status" value="1"/>
</dbReference>
<name>A0A349ZBQ8_SERMA</name>
<dbReference type="SUPFAM" id="SSF103473">
    <property type="entry name" value="MFS general substrate transporter"/>
    <property type="match status" value="1"/>
</dbReference>
<evidence type="ECO:0000256" key="1">
    <source>
        <dbReference type="ARBA" id="ARBA00022692"/>
    </source>
</evidence>
<feature type="transmembrane region" description="Helical" evidence="4">
    <location>
        <begin position="251"/>
        <end position="271"/>
    </location>
</feature>
<dbReference type="Proteomes" id="UP000254765">
    <property type="component" value="Unassembled WGS sequence"/>
</dbReference>
<organism evidence="6 8">
    <name type="scientific">Serratia marcescens</name>
    <dbReference type="NCBI Taxonomy" id="615"/>
    <lineage>
        <taxon>Bacteria</taxon>
        <taxon>Pseudomonadati</taxon>
        <taxon>Pseudomonadota</taxon>
        <taxon>Gammaproteobacteria</taxon>
        <taxon>Enterobacterales</taxon>
        <taxon>Yersiniaceae</taxon>
        <taxon>Serratia</taxon>
    </lineage>
</organism>
<sequence length="398" mass="41754">MSSRFATLGRIPRGVWVLGGVSLLMDVSSEMIHSLLPLFMATTLGASVIVIGLIEGLAEATALIVKVFSGVLSDYLGKRKGLALLGYGLGAISKPFFAIASSSGMVMSARLLDRVGKGIRGAPRDALVADVTPPEIRGAAFGLRQSLDTVGAFLGPLLAVGLMLLWHNDFRAIFWVAAIPAALAIALLFFGLKEPAAAITHKRTNPITRANLRLLGRSYWWVVSIGAIFTLARFSEAFLVLKAQQGGTPLALIPLVMVAMNLVYACSAYPFGKLSDRMSHEGLLKAGLLVLIAADLVLALSDHWAGVLFGVALWGVHMGMTQGLLAAMVAHTAPAHLRGTAFGMFNLISGVALLLASLGAGTLWELFGSASTFYAGAVICVVTLVGMKLAPFGARQGA</sequence>
<dbReference type="GO" id="GO:0022857">
    <property type="term" value="F:transmembrane transporter activity"/>
    <property type="evidence" value="ECO:0007669"/>
    <property type="project" value="InterPro"/>
</dbReference>
<dbReference type="Gene3D" id="1.20.1250.20">
    <property type="entry name" value="MFS general substrate transporter like domains"/>
    <property type="match status" value="1"/>
</dbReference>
<dbReference type="EMBL" id="UGYK01000002">
    <property type="protein sequence ID" value="SUI64402.1"/>
    <property type="molecule type" value="Genomic_DNA"/>
</dbReference>
<evidence type="ECO:0000313" key="8">
    <source>
        <dbReference type="Proteomes" id="UP000254765"/>
    </source>
</evidence>
<dbReference type="PANTHER" id="PTHR23518">
    <property type="entry name" value="C-METHYLTRANSFERASE"/>
    <property type="match status" value="1"/>
</dbReference>
<evidence type="ECO:0000313" key="9">
    <source>
        <dbReference type="Proteomes" id="UP000321126"/>
    </source>
</evidence>
<accession>A0A349ZBQ8</accession>
<dbReference type="Pfam" id="PF07690">
    <property type="entry name" value="MFS_1"/>
    <property type="match status" value="1"/>
</dbReference>
<evidence type="ECO:0000256" key="4">
    <source>
        <dbReference type="SAM" id="Phobius"/>
    </source>
</evidence>
<feature type="transmembrane region" description="Helical" evidence="4">
    <location>
        <begin position="307"/>
        <end position="330"/>
    </location>
</feature>
<accession>A0A5C7CR07</accession>
<feature type="transmembrane region" description="Helical" evidence="4">
    <location>
        <begin position="283"/>
        <end position="301"/>
    </location>
</feature>
<evidence type="ECO:0000256" key="2">
    <source>
        <dbReference type="ARBA" id="ARBA00022989"/>
    </source>
</evidence>
<proteinExistence type="predicted"/>
<keyword evidence="1 4" id="KW-0812">Transmembrane</keyword>
<reference evidence="7 9" key="2">
    <citation type="submission" date="2019-07" db="EMBL/GenBank/DDBJ databases">
        <title>Serratia strains were isolated from fresh produce.</title>
        <authorList>
            <person name="Cho G.-S."/>
            <person name="Stein M."/>
            <person name="Lee W."/>
            <person name="Suh S.H."/>
            <person name="Franz C.M.A.P."/>
        </authorList>
    </citation>
    <scope>NUCLEOTIDE SEQUENCE [LARGE SCALE GENOMIC DNA]</scope>
    <source>
        <strain evidence="7 9">S16</strain>
    </source>
</reference>
<feature type="domain" description="Major facilitator superfamily (MFS) profile" evidence="5">
    <location>
        <begin position="14"/>
        <end position="395"/>
    </location>
</feature>
<dbReference type="Proteomes" id="UP000321126">
    <property type="component" value="Unassembled WGS sequence"/>
</dbReference>
<feature type="transmembrane region" description="Helical" evidence="4">
    <location>
        <begin position="35"/>
        <end position="54"/>
    </location>
</feature>
<evidence type="ECO:0000313" key="6">
    <source>
        <dbReference type="EMBL" id="SUI64402.1"/>
    </source>
</evidence>
<dbReference type="PROSITE" id="PS50850">
    <property type="entry name" value="MFS"/>
    <property type="match status" value="1"/>
</dbReference>
<dbReference type="InterPro" id="IPR020846">
    <property type="entry name" value="MFS_dom"/>
</dbReference>
<feature type="transmembrane region" description="Helical" evidence="4">
    <location>
        <begin position="373"/>
        <end position="394"/>
    </location>
</feature>
<evidence type="ECO:0000313" key="7">
    <source>
        <dbReference type="EMBL" id="TXE36255.1"/>
    </source>
</evidence>
<keyword evidence="3 4" id="KW-0472">Membrane</keyword>
<protein>
    <submittedName>
        <fullName evidence="6">Inner membrane transport protein yajR</fullName>
    </submittedName>
    <submittedName>
        <fullName evidence="7">MFS transporter</fullName>
    </submittedName>
</protein>
<evidence type="ECO:0000256" key="3">
    <source>
        <dbReference type="ARBA" id="ARBA00023136"/>
    </source>
</evidence>
<dbReference type="EMBL" id="VOUQ01000002">
    <property type="protein sequence ID" value="TXE36255.1"/>
    <property type="molecule type" value="Genomic_DNA"/>
</dbReference>
<dbReference type="AlphaFoldDB" id="A0A349ZBQ8"/>
<keyword evidence="2 4" id="KW-1133">Transmembrane helix</keyword>
<reference evidence="6 8" key="1">
    <citation type="submission" date="2018-06" db="EMBL/GenBank/DDBJ databases">
        <authorList>
            <consortium name="Pathogen Informatics"/>
            <person name="Doyle S."/>
        </authorList>
    </citation>
    <scope>NUCLEOTIDE SEQUENCE [LARGE SCALE GENOMIC DNA]</scope>
    <source>
        <strain evidence="6 8">NCTC10211</strain>
    </source>
</reference>
<feature type="transmembrane region" description="Helical" evidence="4">
    <location>
        <begin position="172"/>
        <end position="192"/>
    </location>
</feature>
<evidence type="ECO:0000259" key="5">
    <source>
        <dbReference type="PROSITE" id="PS50850"/>
    </source>
</evidence>
<dbReference type="PANTHER" id="PTHR23518:SF2">
    <property type="entry name" value="MAJOR FACILITATOR SUPERFAMILY TRANSPORTER"/>
    <property type="match status" value="1"/>
</dbReference>
<feature type="transmembrane region" description="Helical" evidence="4">
    <location>
        <begin position="342"/>
        <end position="367"/>
    </location>
</feature>
<feature type="transmembrane region" description="Helical" evidence="4">
    <location>
        <begin position="147"/>
        <end position="166"/>
    </location>
</feature>
<gene>
    <name evidence="6" type="primary">yajR_1</name>
    <name evidence="7" type="ORF">FOT62_04545</name>
    <name evidence="6" type="ORF">NCTC10211_03974</name>
</gene>
<dbReference type="InterPro" id="IPR011701">
    <property type="entry name" value="MFS"/>
</dbReference>
<dbReference type="InterPro" id="IPR036259">
    <property type="entry name" value="MFS_trans_sf"/>
</dbReference>